<dbReference type="EC" id="3.5.2.10" evidence="6"/>
<dbReference type="PANTHER" id="PTHR35005:SF1">
    <property type="entry name" value="2-AMINO-5-FORMYLAMINO-6-RIBOSYLAMINOPYRIMIDIN-4(3H)-ONE 5'-MONOPHOSPHATE DEFORMYLASE"/>
    <property type="match status" value="1"/>
</dbReference>
<evidence type="ECO:0000313" key="7">
    <source>
        <dbReference type="Proteomes" id="UP000539538"/>
    </source>
</evidence>
<gene>
    <name evidence="6" type="ORF">GGQ99_000580</name>
</gene>
<keyword evidence="4" id="KW-0862">Zinc</keyword>
<reference evidence="6 7" key="1">
    <citation type="submission" date="2020-08" db="EMBL/GenBank/DDBJ databases">
        <title>Genomic Encyclopedia of Type Strains, Phase IV (KMG-IV): sequencing the most valuable type-strain genomes for metagenomic binning, comparative biology and taxonomic classification.</title>
        <authorList>
            <person name="Goeker M."/>
        </authorList>
    </citation>
    <scope>NUCLEOTIDE SEQUENCE [LARGE SCALE GENOMIC DNA]</scope>
    <source>
        <strain evidence="6 7">DSM 7050</strain>
    </source>
</reference>
<dbReference type="Pfam" id="PF02633">
    <property type="entry name" value="Creatininase"/>
    <property type="match status" value="1"/>
</dbReference>
<evidence type="ECO:0000256" key="1">
    <source>
        <dbReference type="ARBA" id="ARBA00001947"/>
    </source>
</evidence>
<dbReference type="InterPro" id="IPR003785">
    <property type="entry name" value="Creatininase/forma_Hydrolase"/>
</dbReference>
<dbReference type="InterPro" id="IPR024087">
    <property type="entry name" value="Creatininase-like_sf"/>
</dbReference>
<evidence type="ECO:0000313" key="6">
    <source>
        <dbReference type="EMBL" id="MBB4648858.1"/>
    </source>
</evidence>
<comment type="similarity">
    <text evidence="5">Belongs to the creatininase superfamily.</text>
</comment>
<evidence type="ECO:0000256" key="3">
    <source>
        <dbReference type="ARBA" id="ARBA00022801"/>
    </source>
</evidence>
<dbReference type="Proteomes" id="UP000539538">
    <property type="component" value="Unassembled WGS sequence"/>
</dbReference>
<comment type="caution">
    <text evidence="6">The sequence shown here is derived from an EMBL/GenBank/DDBJ whole genome shotgun (WGS) entry which is preliminary data.</text>
</comment>
<dbReference type="EMBL" id="JACHOT010000001">
    <property type="protein sequence ID" value="MBB4648858.1"/>
    <property type="molecule type" value="Genomic_DNA"/>
</dbReference>
<sequence>MSAVRPVVTNKQRRVWWGDFKAADFALIDPVATIAVIPVAAIEQHGPHLPVSTDLTIMEGMLTEVFAQLPENLDARFLPIQAVGKSDEHIHAPGTLSLPANMLVDAWTELGASIARAGIRKFVFVTSHGGNEEVMGIVSRELRVRFGAMSVRSSWGRFGTPDDLYPAREIQLGIHGGDVETSLMLHFRPELVDMAKAQDFTSSFERAESAFDLLRSHGPHGFSWIASDLNPHGVVGNAAVATAEKGRLTAAHQADGFIRLLQDIRKAKLGDWIA</sequence>
<keyword evidence="7" id="KW-1185">Reference proteome</keyword>
<protein>
    <submittedName>
        <fullName evidence="6">Creatinine amidohydrolase</fullName>
        <ecNumber evidence="6">3.5.2.10</ecNumber>
    </submittedName>
</protein>
<comment type="cofactor">
    <cofactor evidence="1">
        <name>Zn(2+)</name>
        <dbReference type="ChEBI" id="CHEBI:29105"/>
    </cofactor>
</comment>
<evidence type="ECO:0000256" key="4">
    <source>
        <dbReference type="ARBA" id="ARBA00022833"/>
    </source>
</evidence>
<dbReference type="Gene3D" id="3.40.50.10310">
    <property type="entry name" value="Creatininase"/>
    <property type="match status" value="1"/>
</dbReference>
<organism evidence="6 7">
    <name type="scientific">Aminobacter niigataensis</name>
    <dbReference type="NCBI Taxonomy" id="83265"/>
    <lineage>
        <taxon>Bacteria</taxon>
        <taxon>Pseudomonadati</taxon>
        <taxon>Pseudomonadota</taxon>
        <taxon>Alphaproteobacteria</taxon>
        <taxon>Hyphomicrobiales</taxon>
        <taxon>Phyllobacteriaceae</taxon>
        <taxon>Aminobacter</taxon>
    </lineage>
</organism>
<evidence type="ECO:0000256" key="5">
    <source>
        <dbReference type="ARBA" id="ARBA00024029"/>
    </source>
</evidence>
<proteinExistence type="inferred from homology"/>
<accession>A0ABR6KWE9</accession>
<keyword evidence="2" id="KW-0479">Metal-binding</keyword>
<evidence type="ECO:0000256" key="2">
    <source>
        <dbReference type="ARBA" id="ARBA00022723"/>
    </source>
</evidence>
<dbReference type="SUPFAM" id="SSF102215">
    <property type="entry name" value="Creatininase"/>
    <property type="match status" value="1"/>
</dbReference>
<name>A0ABR6KWE9_9HYPH</name>
<keyword evidence="3 6" id="KW-0378">Hydrolase</keyword>
<dbReference type="PANTHER" id="PTHR35005">
    <property type="entry name" value="3-DEHYDRO-SCYLLO-INOSOSE HYDROLASE"/>
    <property type="match status" value="1"/>
</dbReference>
<dbReference type="GO" id="GO:0047789">
    <property type="term" value="F:creatininase activity"/>
    <property type="evidence" value="ECO:0007669"/>
    <property type="project" value="UniProtKB-EC"/>
</dbReference>